<dbReference type="InterPro" id="IPR050229">
    <property type="entry name" value="GlpE_sulfurtransferase"/>
</dbReference>
<dbReference type="PANTHER" id="PTHR43031">
    <property type="entry name" value="FAD-DEPENDENT OXIDOREDUCTASE"/>
    <property type="match status" value="1"/>
</dbReference>
<comment type="caution">
    <text evidence="2">The sequence shown here is derived from an EMBL/GenBank/DDBJ whole genome shotgun (WGS) entry which is preliminary data.</text>
</comment>
<evidence type="ECO:0000259" key="1">
    <source>
        <dbReference type="PROSITE" id="PS50206"/>
    </source>
</evidence>
<protein>
    <recommendedName>
        <fullName evidence="1">Rhodanese domain-containing protein</fullName>
    </recommendedName>
</protein>
<dbReference type="Proteomes" id="UP001500469">
    <property type="component" value="Unassembled WGS sequence"/>
</dbReference>
<feature type="domain" description="Rhodanese" evidence="1">
    <location>
        <begin position="25"/>
        <end position="110"/>
    </location>
</feature>
<keyword evidence="3" id="KW-1185">Reference proteome</keyword>
<dbReference type="SMART" id="SM00450">
    <property type="entry name" value="RHOD"/>
    <property type="match status" value="1"/>
</dbReference>
<reference evidence="3" key="1">
    <citation type="journal article" date="2019" name="Int. J. Syst. Evol. Microbiol.">
        <title>The Global Catalogue of Microorganisms (GCM) 10K type strain sequencing project: providing services to taxonomists for standard genome sequencing and annotation.</title>
        <authorList>
            <consortium name="The Broad Institute Genomics Platform"/>
            <consortium name="The Broad Institute Genome Sequencing Center for Infectious Disease"/>
            <person name="Wu L."/>
            <person name="Ma J."/>
        </authorList>
    </citation>
    <scope>NUCLEOTIDE SEQUENCE [LARGE SCALE GENOMIC DNA]</scope>
    <source>
        <strain evidence="3">JCM 16112</strain>
    </source>
</reference>
<dbReference type="CDD" id="cd00158">
    <property type="entry name" value="RHOD"/>
    <property type="match status" value="1"/>
</dbReference>
<dbReference type="InterPro" id="IPR036873">
    <property type="entry name" value="Rhodanese-like_dom_sf"/>
</dbReference>
<dbReference type="PROSITE" id="PS50206">
    <property type="entry name" value="RHODANESE_3"/>
    <property type="match status" value="1"/>
</dbReference>
<accession>A0ABP3YEE8</accession>
<evidence type="ECO:0000313" key="2">
    <source>
        <dbReference type="EMBL" id="GAA0879776.1"/>
    </source>
</evidence>
<dbReference type="Pfam" id="PF00581">
    <property type="entry name" value="Rhodanese"/>
    <property type="match status" value="1"/>
</dbReference>
<organism evidence="2 3">
    <name type="scientific">Algoriphagus jejuensis</name>
    <dbReference type="NCBI Taxonomy" id="419934"/>
    <lineage>
        <taxon>Bacteria</taxon>
        <taxon>Pseudomonadati</taxon>
        <taxon>Bacteroidota</taxon>
        <taxon>Cytophagia</taxon>
        <taxon>Cytophagales</taxon>
        <taxon>Cyclobacteriaceae</taxon>
        <taxon>Algoriphagus</taxon>
    </lineage>
</organism>
<sequence>MFDFFKPKVKAYEDLSSAKFLEFSKQPDSVLIDVRSAGEFASRKIPGALNLDVRLPDFKNQVRNLPKNKTYLLYCQGGNRSKQACAIMAEYGFETVKNLSGGITRWPFEKV</sequence>
<evidence type="ECO:0000313" key="3">
    <source>
        <dbReference type="Proteomes" id="UP001500469"/>
    </source>
</evidence>
<dbReference type="InterPro" id="IPR001763">
    <property type="entry name" value="Rhodanese-like_dom"/>
</dbReference>
<gene>
    <name evidence="2" type="ORF">GCM10009119_27450</name>
</gene>
<proteinExistence type="predicted"/>
<dbReference type="SUPFAM" id="SSF52821">
    <property type="entry name" value="Rhodanese/Cell cycle control phosphatase"/>
    <property type="match status" value="1"/>
</dbReference>
<dbReference type="RefSeq" id="WP_343852536.1">
    <property type="nucleotide sequence ID" value="NZ_BAAAFI010000033.1"/>
</dbReference>
<dbReference type="Gene3D" id="3.40.250.10">
    <property type="entry name" value="Rhodanese-like domain"/>
    <property type="match status" value="1"/>
</dbReference>
<dbReference type="EMBL" id="BAAAFI010000033">
    <property type="protein sequence ID" value="GAA0879776.1"/>
    <property type="molecule type" value="Genomic_DNA"/>
</dbReference>
<name>A0ABP3YEE8_9BACT</name>
<dbReference type="PANTHER" id="PTHR43031:SF1">
    <property type="entry name" value="PYRIDINE NUCLEOTIDE-DISULPHIDE OXIDOREDUCTASE"/>
    <property type="match status" value="1"/>
</dbReference>